<dbReference type="Gene3D" id="2.60.40.3500">
    <property type="match status" value="1"/>
</dbReference>
<feature type="compositionally biased region" description="Low complexity" evidence="1">
    <location>
        <begin position="79"/>
        <end position="89"/>
    </location>
</feature>
<reference evidence="3 4" key="1">
    <citation type="submission" date="2019-11" db="EMBL/GenBank/DDBJ databases">
        <title>Pseudodesulfovibrio alkaliphilus, sp. nov., an alkaliphilic sulfate-reducing bacteria from mud volcano of Taman peninsula, Russia.</title>
        <authorList>
            <person name="Frolova A."/>
            <person name="Merkel A.Y."/>
            <person name="Slobodkin A.I."/>
        </authorList>
    </citation>
    <scope>NUCLEOTIDE SEQUENCE [LARGE SCALE GENOMIC DNA]</scope>
    <source>
        <strain evidence="3 4">F-1</strain>
    </source>
</reference>
<sequence>MKRIKGHSMLLAAAIVAAGLAAFALHGGMGRTSDRKAESAQVRMAVDPTVIPSDMPFETSPGPATEQATGQSAEPAESQAEIPVEAPVAAPRPPAAQPRASDTPPPAAPSPAPSPAPEALPAGGTITAASLESTSGGFVLTVVGDRPIGPVTHLTLASPPRLVLDLAGAWTLKAPNVLREEDGPVRHVVIGVHPDKLRLVVHLREESLLGRLGDPVSTREGDTLRVTATIAPGQ</sequence>
<gene>
    <name evidence="3" type="ORF">GKC30_03625</name>
</gene>
<dbReference type="InterPro" id="IPR021731">
    <property type="entry name" value="AMIN_dom"/>
</dbReference>
<accession>A0A7K1KL94</accession>
<evidence type="ECO:0000259" key="2">
    <source>
        <dbReference type="Pfam" id="PF11741"/>
    </source>
</evidence>
<feature type="compositionally biased region" description="Pro residues" evidence="1">
    <location>
        <begin position="103"/>
        <end position="118"/>
    </location>
</feature>
<dbReference type="AlphaFoldDB" id="A0A7K1KL94"/>
<name>A0A7K1KL94_9BACT</name>
<proteinExistence type="predicted"/>
<dbReference type="Pfam" id="PF11741">
    <property type="entry name" value="AMIN"/>
    <property type="match status" value="1"/>
</dbReference>
<feature type="domain" description="AMIN" evidence="2">
    <location>
        <begin position="151"/>
        <end position="205"/>
    </location>
</feature>
<evidence type="ECO:0000313" key="4">
    <source>
        <dbReference type="Proteomes" id="UP000461162"/>
    </source>
</evidence>
<dbReference type="EMBL" id="WODC01000001">
    <property type="protein sequence ID" value="MUM76721.1"/>
    <property type="molecule type" value="Genomic_DNA"/>
</dbReference>
<evidence type="ECO:0000313" key="3">
    <source>
        <dbReference type="EMBL" id="MUM76721.1"/>
    </source>
</evidence>
<comment type="caution">
    <text evidence="3">The sequence shown here is derived from an EMBL/GenBank/DDBJ whole genome shotgun (WGS) entry which is preliminary data.</text>
</comment>
<protein>
    <submittedName>
        <fullName evidence="3">AMIN domain-containing protein</fullName>
    </submittedName>
</protein>
<keyword evidence="4" id="KW-1185">Reference proteome</keyword>
<feature type="region of interest" description="Disordered" evidence="1">
    <location>
        <begin position="30"/>
        <end position="122"/>
    </location>
</feature>
<dbReference type="Proteomes" id="UP000461162">
    <property type="component" value="Unassembled WGS sequence"/>
</dbReference>
<organism evidence="3 4">
    <name type="scientific">Pseudodesulfovibrio alkaliphilus</name>
    <dbReference type="NCBI Taxonomy" id="2661613"/>
    <lineage>
        <taxon>Bacteria</taxon>
        <taxon>Pseudomonadati</taxon>
        <taxon>Thermodesulfobacteriota</taxon>
        <taxon>Desulfovibrionia</taxon>
        <taxon>Desulfovibrionales</taxon>
        <taxon>Desulfovibrionaceae</taxon>
    </lineage>
</organism>
<dbReference type="RefSeq" id="WP_155932310.1">
    <property type="nucleotide sequence ID" value="NZ_WODC01000001.1"/>
</dbReference>
<evidence type="ECO:0000256" key="1">
    <source>
        <dbReference type="SAM" id="MobiDB-lite"/>
    </source>
</evidence>